<evidence type="ECO:0000313" key="3">
    <source>
        <dbReference type="Proteomes" id="UP000036873"/>
    </source>
</evidence>
<feature type="region of interest" description="Disordered" evidence="1">
    <location>
        <begin position="1"/>
        <end position="51"/>
    </location>
</feature>
<dbReference type="AlphaFoldDB" id="A0A0L6TVD6"/>
<gene>
    <name evidence="2" type="ORF">AKG39_18805</name>
</gene>
<accession>A0A0L6TVD6</accession>
<keyword evidence="3" id="KW-1185">Reference proteome</keyword>
<dbReference type="OrthoDB" id="1778013at2"/>
<dbReference type="EMBL" id="LGYO01000074">
    <property type="protein sequence ID" value="KNZ40223.1"/>
    <property type="molecule type" value="Genomic_DNA"/>
</dbReference>
<proteinExistence type="predicted"/>
<sequence>MKHEQHEHNGEPCSCGHDHSEPHQHHDRRKDAAEPCACGHDHSQHPAPHENQHEKYIPEELSITHHENAVIVSAEREISGDYTRIKEALSIGLKSLAGWVENQNGLVGHIKAHLSEKGGSAMLSTTGDEVQIRETANPGVLINLAVIVFVENEVGLTDQVSKMLKQLC</sequence>
<evidence type="ECO:0000256" key="1">
    <source>
        <dbReference type="SAM" id="MobiDB-lite"/>
    </source>
</evidence>
<evidence type="ECO:0000313" key="2">
    <source>
        <dbReference type="EMBL" id="KNZ40223.1"/>
    </source>
</evidence>
<organism evidence="2 3">
    <name type="scientific">Acetobacterium bakii</name>
    <dbReference type="NCBI Taxonomy" id="52689"/>
    <lineage>
        <taxon>Bacteria</taxon>
        <taxon>Bacillati</taxon>
        <taxon>Bacillota</taxon>
        <taxon>Clostridia</taxon>
        <taxon>Eubacteriales</taxon>
        <taxon>Eubacteriaceae</taxon>
        <taxon>Acetobacterium</taxon>
    </lineage>
</organism>
<dbReference type="RefSeq" id="WP_050741947.1">
    <property type="nucleotide sequence ID" value="NZ_LGYO01000074.1"/>
</dbReference>
<comment type="caution">
    <text evidence="2">The sequence shown here is derived from an EMBL/GenBank/DDBJ whole genome shotgun (WGS) entry which is preliminary data.</text>
</comment>
<protein>
    <submittedName>
        <fullName evidence="2">Uncharacterized protein</fullName>
    </submittedName>
</protein>
<dbReference type="STRING" id="52689.AKG39_18805"/>
<dbReference type="Proteomes" id="UP000036873">
    <property type="component" value="Unassembled WGS sequence"/>
</dbReference>
<name>A0A0L6TVD6_9FIRM</name>
<reference evidence="3" key="1">
    <citation type="submission" date="2015-07" db="EMBL/GenBank/DDBJ databases">
        <title>Draft genome sequence of Acetobacterium bakii DSM 8293, a potential psychrophilic chemical producer through syngas fermentation.</title>
        <authorList>
            <person name="Song Y."/>
            <person name="Hwang S."/>
            <person name="Cho B.-K."/>
        </authorList>
    </citation>
    <scope>NUCLEOTIDE SEQUENCE [LARGE SCALE GENOMIC DNA]</scope>
    <source>
        <strain evidence="3">DSM 8239</strain>
    </source>
</reference>